<evidence type="ECO:0000313" key="5">
    <source>
        <dbReference type="Proteomes" id="UP000053617"/>
    </source>
</evidence>
<evidence type="ECO:0000313" key="4">
    <source>
        <dbReference type="EMBL" id="KIX01194.1"/>
    </source>
</evidence>
<accession>A0A0D2I5X2</accession>
<proteinExistence type="inferred from homology"/>
<dbReference type="InterPro" id="IPR029058">
    <property type="entry name" value="AB_hydrolase_fold"/>
</dbReference>
<evidence type="ECO:0000256" key="2">
    <source>
        <dbReference type="ARBA" id="ARBA00038334"/>
    </source>
</evidence>
<dbReference type="AlphaFoldDB" id="A0A0D2I5X2"/>
<organism evidence="4 5">
    <name type="scientific">Rhinocladiella mackenziei CBS 650.93</name>
    <dbReference type="NCBI Taxonomy" id="1442369"/>
    <lineage>
        <taxon>Eukaryota</taxon>
        <taxon>Fungi</taxon>
        <taxon>Dikarya</taxon>
        <taxon>Ascomycota</taxon>
        <taxon>Pezizomycotina</taxon>
        <taxon>Eurotiomycetes</taxon>
        <taxon>Chaetothyriomycetidae</taxon>
        <taxon>Chaetothyriales</taxon>
        <taxon>Herpotrichiellaceae</taxon>
        <taxon>Rhinocladiella</taxon>
    </lineage>
</organism>
<dbReference type="RefSeq" id="XP_013268330.1">
    <property type="nucleotide sequence ID" value="XM_013412876.1"/>
</dbReference>
<dbReference type="STRING" id="1442369.A0A0D2I5X2"/>
<dbReference type="Proteomes" id="UP000053617">
    <property type="component" value="Unassembled WGS sequence"/>
</dbReference>
<dbReference type="Pfam" id="PF00561">
    <property type="entry name" value="Abhydrolase_1"/>
    <property type="match status" value="1"/>
</dbReference>
<reference evidence="4 5" key="1">
    <citation type="submission" date="2015-01" db="EMBL/GenBank/DDBJ databases">
        <title>The Genome Sequence of Rhinocladiella mackenzie CBS 650.93.</title>
        <authorList>
            <consortium name="The Broad Institute Genomics Platform"/>
            <person name="Cuomo C."/>
            <person name="de Hoog S."/>
            <person name="Gorbushina A."/>
            <person name="Stielow B."/>
            <person name="Teixiera M."/>
            <person name="Abouelleil A."/>
            <person name="Chapman S.B."/>
            <person name="Priest M."/>
            <person name="Young S.K."/>
            <person name="Wortman J."/>
            <person name="Nusbaum C."/>
            <person name="Birren B."/>
        </authorList>
    </citation>
    <scope>NUCLEOTIDE SEQUENCE [LARGE SCALE GENOMIC DNA]</scope>
    <source>
        <strain evidence="4 5">CBS 650.93</strain>
    </source>
</reference>
<dbReference type="PANTHER" id="PTHR43329">
    <property type="entry name" value="EPOXIDE HYDROLASE"/>
    <property type="match status" value="1"/>
</dbReference>
<dbReference type="InterPro" id="IPR000639">
    <property type="entry name" value="Epox_hydrolase-like"/>
</dbReference>
<dbReference type="PRINTS" id="PR00412">
    <property type="entry name" value="EPOXHYDRLASE"/>
</dbReference>
<comment type="similarity">
    <text evidence="2">Belongs to the AB hydrolase superfamily. Epoxide hydrolase family.</text>
</comment>
<dbReference type="OrthoDB" id="408373at2759"/>
<sequence>MAVDKIKPFNDPRVQLRSAVLNGLSYGYLYSEPPPSVARRGTVLLIHGFPDLSFGWRYQIPYLTSLGLSVIAPDCVGYGRTDSPLHTLSDFGYKRAADDLATLCEQLGLTKILLGGHDWGSAIAWRMTQYYPKLIRALFTFCTPYFPPSLRYEPLANIIRNYMPNLGYQAHMISGEVEDNVRSRSEIRAFLNAVFSSLNSARLDRQAGFDVYRGIDFGLVLSESFPLTDLVSSEELDFYASEFSRNGIRGPMNWYRTREINWTDEYGFFFDHGKIPKPNLRFGATHEILFVRATHDPAITDDMVARMRPKVDKLTYHDLECGHWMLWEKPAEVNRILGQWLEDKVFKEELASKL</sequence>
<gene>
    <name evidence="4" type="ORF">Z518_08919</name>
</gene>
<evidence type="ECO:0000256" key="1">
    <source>
        <dbReference type="ARBA" id="ARBA00022801"/>
    </source>
</evidence>
<dbReference type="VEuPathDB" id="FungiDB:Z518_08919"/>
<dbReference type="GO" id="GO:0016787">
    <property type="term" value="F:hydrolase activity"/>
    <property type="evidence" value="ECO:0007669"/>
    <property type="project" value="UniProtKB-KW"/>
</dbReference>
<dbReference type="GeneID" id="25296990"/>
<protein>
    <recommendedName>
        <fullName evidence="3">AB hydrolase-1 domain-containing protein</fullName>
    </recommendedName>
</protein>
<keyword evidence="5" id="KW-1185">Reference proteome</keyword>
<evidence type="ECO:0000259" key="3">
    <source>
        <dbReference type="Pfam" id="PF00561"/>
    </source>
</evidence>
<dbReference type="InterPro" id="IPR000073">
    <property type="entry name" value="AB_hydrolase_1"/>
</dbReference>
<dbReference type="Gene3D" id="3.40.50.1820">
    <property type="entry name" value="alpha/beta hydrolase"/>
    <property type="match status" value="1"/>
</dbReference>
<feature type="domain" description="AB hydrolase-1" evidence="3">
    <location>
        <begin position="42"/>
        <end position="165"/>
    </location>
</feature>
<dbReference type="SUPFAM" id="SSF53474">
    <property type="entry name" value="alpha/beta-Hydrolases"/>
    <property type="match status" value="1"/>
</dbReference>
<dbReference type="HOGENOM" id="CLU_020336_7_5_1"/>
<name>A0A0D2I5X2_9EURO</name>
<keyword evidence="1" id="KW-0378">Hydrolase</keyword>
<dbReference type="EMBL" id="KN847481">
    <property type="protein sequence ID" value="KIX01194.1"/>
    <property type="molecule type" value="Genomic_DNA"/>
</dbReference>